<feature type="chain" id="PRO_5043539339" description="EF-hand domain-containing protein" evidence="2">
    <location>
        <begin position="18"/>
        <end position="140"/>
    </location>
</feature>
<keyword evidence="2" id="KW-0732">Signal</keyword>
<dbReference type="PROSITE" id="PS00018">
    <property type="entry name" value="EF_HAND_1"/>
    <property type="match status" value="2"/>
</dbReference>
<dbReference type="Pfam" id="PF13202">
    <property type="entry name" value="EF-hand_5"/>
    <property type="match status" value="1"/>
</dbReference>
<dbReference type="InterPro" id="IPR002048">
    <property type="entry name" value="EF_hand_dom"/>
</dbReference>
<dbReference type="Pfam" id="PF13499">
    <property type="entry name" value="EF-hand_7"/>
    <property type="match status" value="1"/>
</dbReference>
<gene>
    <name evidence="4" type="ORF">GSLYS_00011085001</name>
</gene>
<dbReference type="Gene3D" id="1.10.238.10">
    <property type="entry name" value="EF-hand"/>
    <property type="match status" value="1"/>
</dbReference>
<dbReference type="PROSITE" id="PS50222">
    <property type="entry name" value="EF_HAND_2"/>
    <property type="match status" value="2"/>
</dbReference>
<organism evidence="4 5">
    <name type="scientific">Lymnaea stagnalis</name>
    <name type="common">Great pond snail</name>
    <name type="synonym">Helix stagnalis</name>
    <dbReference type="NCBI Taxonomy" id="6523"/>
    <lineage>
        <taxon>Eukaryota</taxon>
        <taxon>Metazoa</taxon>
        <taxon>Spiralia</taxon>
        <taxon>Lophotrochozoa</taxon>
        <taxon>Mollusca</taxon>
        <taxon>Gastropoda</taxon>
        <taxon>Heterobranchia</taxon>
        <taxon>Euthyneura</taxon>
        <taxon>Panpulmonata</taxon>
        <taxon>Hygrophila</taxon>
        <taxon>Lymnaeoidea</taxon>
        <taxon>Lymnaeidae</taxon>
        <taxon>Lymnaea</taxon>
    </lineage>
</organism>
<sequence>MSLYIHFLVCLSALTWAEINLKPYDVTAGVMFKAVDVNQDGLVSRNELDLAFKVYDSNGDGRVSRLEYLRYLLQMVPDPTLNRLFQATYDIIDVDSDSILDKHDFDNFFSLIDSNSDNQIDLAEYVRYWSVLMPGLETRL</sequence>
<dbReference type="SUPFAM" id="SSF47473">
    <property type="entry name" value="EF-hand"/>
    <property type="match status" value="1"/>
</dbReference>
<dbReference type="GO" id="GO:0005509">
    <property type="term" value="F:calcium ion binding"/>
    <property type="evidence" value="ECO:0007669"/>
    <property type="project" value="InterPro"/>
</dbReference>
<name>A0AAV2HSV7_LYMST</name>
<evidence type="ECO:0000259" key="3">
    <source>
        <dbReference type="PROSITE" id="PS50222"/>
    </source>
</evidence>
<evidence type="ECO:0000256" key="1">
    <source>
        <dbReference type="ARBA" id="ARBA00022837"/>
    </source>
</evidence>
<reference evidence="4 5" key="1">
    <citation type="submission" date="2024-04" db="EMBL/GenBank/DDBJ databases">
        <authorList>
            <consortium name="Genoscope - CEA"/>
            <person name="William W."/>
        </authorList>
    </citation>
    <scope>NUCLEOTIDE SEQUENCE [LARGE SCALE GENOMIC DNA]</scope>
</reference>
<dbReference type="Proteomes" id="UP001497497">
    <property type="component" value="Unassembled WGS sequence"/>
</dbReference>
<protein>
    <recommendedName>
        <fullName evidence="3">EF-hand domain-containing protein</fullName>
    </recommendedName>
</protein>
<dbReference type="EMBL" id="CAXITT010000252">
    <property type="protein sequence ID" value="CAL1537172.1"/>
    <property type="molecule type" value="Genomic_DNA"/>
</dbReference>
<dbReference type="InterPro" id="IPR018247">
    <property type="entry name" value="EF_Hand_1_Ca_BS"/>
</dbReference>
<feature type="domain" description="EF-hand" evidence="3">
    <location>
        <begin position="43"/>
        <end position="78"/>
    </location>
</feature>
<comment type="caution">
    <text evidence="4">The sequence shown here is derived from an EMBL/GenBank/DDBJ whole genome shotgun (WGS) entry which is preliminary data.</text>
</comment>
<evidence type="ECO:0000313" key="5">
    <source>
        <dbReference type="Proteomes" id="UP001497497"/>
    </source>
</evidence>
<evidence type="ECO:0000256" key="2">
    <source>
        <dbReference type="SAM" id="SignalP"/>
    </source>
</evidence>
<accession>A0AAV2HSV7</accession>
<dbReference type="AlphaFoldDB" id="A0AAV2HSV7"/>
<dbReference type="SMART" id="SM00054">
    <property type="entry name" value="EFh"/>
    <property type="match status" value="2"/>
</dbReference>
<dbReference type="InterPro" id="IPR011992">
    <property type="entry name" value="EF-hand-dom_pair"/>
</dbReference>
<keyword evidence="5" id="KW-1185">Reference proteome</keyword>
<feature type="domain" description="EF-hand" evidence="3">
    <location>
        <begin position="100"/>
        <end position="135"/>
    </location>
</feature>
<evidence type="ECO:0000313" key="4">
    <source>
        <dbReference type="EMBL" id="CAL1537172.1"/>
    </source>
</evidence>
<feature type="signal peptide" evidence="2">
    <location>
        <begin position="1"/>
        <end position="17"/>
    </location>
</feature>
<keyword evidence="1" id="KW-0106">Calcium</keyword>
<proteinExistence type="predicted"/>